<sequence>MRTTFFSRSRVSASCGTPEVYVSGSTISSASVRIERDSDVLHVERGGNGPLLVLLHGLGATGEVWKDVVKDWHGSWLVPDLPGHGRSRPIPRYSFGSLAAAVAEVVPREPVTIIGHSLGGVVGLALASGWFGVEVTTCVGVGIKVQWTDEELEKAAALSTKPAKVFASKEEAVERASRMAGVKLEHGVSEVDGGWVPSLDMKAFGVGQPDMPGLIMAAQAHVVLAAGENDPMSPQEHLEELVPEPVMFPGAGHNVHVESPSSLHTVLAQPTTPSG</sequence>
<dbReference type="GO" id="GO:0016787">
    <property type="term" value="F:hydrolase activity"/>
    <property type="evidence" value="ECO:0007669"/>
    <property type="project" value="UniProtKB-KW"/>
</dbReference>
<dbReference type="Gene3D" id="3.40.50.1820">
    <property type="entry name" value="alpha/beta hydrolase"/>
    <property type="match status" value="1"/>
</dbReference>
<dbReference type="SUPFAM" id="SSF53474">
    <property type="entry name" value="alpha/beta-Hydrolases"/>
    <property type="match status" value="1"/>
</dbReference>
<keyword evidence="2" id="KW-0378">Hydrolase</keyword>
<evidence type="ECO:0000313" key="3">
    <source>
        <dbReference type="Proteomes" id="UP000481360"/>
    </source>
</evidence>
<evidence type="ECO:0000259" key="1">
    <source>
        <dbReference type="Pfam" id="PF12697"/>
    </source>
</evidence>
<dbReference type="Proteomes" id="UP000481360">
    <property type="component" value="Unassembled WGS sequence"/>
</dbReference>
<accession>A0A7C9RNT3</accession>
<comment type="caution">
    <text evidence="2">The sequence shown here is derived from an EMBL/GenBank/DDBJ whole genome shotgun (WGS) entry which is preliminary data.</text>
</comment>
<feature type="domain" description="AB hydrolase-1" evidence="1">
    <location>
        <begin position="52"/>
        <end position="260"/>
    </location>
</feature>
<keyword evidence="3" id="KW-1185">Reference proteome</keyword>
<proteinExistence type="predicted"/>
<dbReference type="PANTHER" id="PTHR43798">
    <property type="entry name" value="MONOACYLGLYCEROL LIPASE"/>
    <property type="match status" value="1"/>
</dbReference>
<protein>
    <submittedName>
        <fullName evidence="2">Alpha/beta hydrolase</fullName>
    </submittedName>
</protein>
<dbReference type="AlphaFoldDB" id="A0A7C9RNT3"/>
<evidence type="ECO:0000313" key="2">
    <source>
        <dbReference type="EMBL" id="NGY59108.1"/>
    </source>
</evidence>
<dbReference type="EMBL" id="JAAMPJ010000002">
    <property type="protein sequence ID" value="NGY59108.1"/>
    <property type="molecule type" value="Genomic_DNA"/>
</dbReference>
<reference evidence="2 3" key="1">
    <citation type="submission" date="2020-03" db="EMBL/GenBank/DDBJ databases">
        <title>Isolation and identification of active actinomycetes.</title>
        <authorList>
            <person name="Sun X."/>
        </authorList>
    </citation>
    <scope>NUCLEOTIDE SEQUENCE [LARGE SCALE GENOMIC DNA]</scope>
    <source>
        <strain evidence="2 3">NEAU-D13</strain>
    </source>
</reference>
<gene>
    <name evidence="2" type="ORF">G7043_09235</name>
</gene>
<organism evidence="2 3">
    <name type="scientific">Lentzea alba</name>
    <dbReference type="NCBI Taxonomy" id="2714351"/>
    <lineage>
        <taxon>Bacteria</taxon>
        <taxon>Bacillati</taxon>
        <taxon>Actinomycetota</taxon>
        <taxon>Actinomycetes</taxon>
        <taxon>Pseudonocardiales</taxon>
        <taxon>Pseudonocardiaceae</taxon>
        <taxon>Lentzea</taxon>
    </lineage>
</organism>
<dbReference type="InterPro" id="IPR000073">
    <property type="entry name" value="AB_hydrolase_1"/>
</dbReference>
<name>A0A7C9RNT3_9PSEU</name>
<dbReference type="InterPro" id="IPR029058">
    <property type="entry name" value="AB_hydrolase_fold"/>
</dbReference>
<dbReference type="Pfam" id="PF12697">
    <property type="entry name" value="Abhydrolase_6"/>
    <property type="match status" value="1"/>
</dbReference>
<dbReference type="InterPro" id="IPR050266">
    <property type="entry name" value="AB_hydrolase_sf"/>
</dbReference>